<evidence type="ECO:0000256" key="1">
    <source>
        <dbReference type="ARBA" id="ARBA00004087"/>
    </source>
</evidence>
<dbReference type="InterPro" id="IPR036974">
    <property type="entry name" value="PUA_sf"/>
</dbReference>
<keyword evidence="7 8" id="KW-0539">Nucleus</keyword>
<dbReference type="FunFam" id="2.30.130.10:FF:000002">
    <property type="entry name" value="60S ribosome subunit biogenesis protein NIP7 homolog"/>
    <property type="match status" value="1"/>
</dbReference>
<keyword evidence="6 8" id="KW-0694">RNA-binding</keyword>
<dbReference type="PANTHER" id="PTHR23415">
    <property type="entry name" value="CYCLIN-DEPENDENT KINASES REGULATORY SUBUNIT/60S RIBOSOME SUBUNIT BIOGENESIS PROTEIN NIP7"/>
    <property type="match status" value="1"/>
</dbReference>
<dbReference type="InterPro" id="IPR016686">
    <property type="entry name" value="Ribosomal_synth_fac_NIP7"/>
</dbReference>
<dbReference type="CDD" id="cd21151">
    <property type="entry name" value="PUA_Nip7-like"/>
    <property type="match status" value="1"/>
</dbReference>
<evidence type="ECO:0000256" key="5">
    <source>
        <dbReference type="ARBA" id="ARBA00022517"/>
    </source>
</evidence>
<feature type="domain" description="PUA" evidence="9">
    <location>
        <begin position="102"/>
        <end position="177"/>
    </location>
</feature>
<evidence type="ECO:0000256" key="7">
    <source>
        <dbReference type="ARBA" id="ARBA00023242"/>
    </source>
</evidence>
<evidence type="ECO:0000256" key="8">
    <source>
        <dbReference type="PIRNR" id="PIRNR017190"/>
    </source>
</evidence>
<dbReference type="Gene3D" id="3.10.450.220">
    <property type="match status" value="1"/>
</dbReference>
<dbReference type="InterPro" id="IPR002478">
    <property type="entry name" value="PUA"/>
</dbReference>
<evidence type="ECO:0000256" key="6">
    <source>
        <dbReference type="ARBA" id="ARBA00022884"/>
    </source>
</evidence>
<dbReference type="InterPro" id="IPR055359">
    <property type="entry name" value="Nip7_N_euk"/>
</dbReference>
<dbReference type="GO" id="GO:0003723">
    <property type="term" value="F:RNA binding"/>
    <property type="evidence" value="ECO:0007669"/>
    <property type="project" value="UniProtKB-KW"/>
</dbReference>
<comment type="function">
    <text evidence="1 8">Required for proper 34S pre-rRNA processing and 60S ribosome subunit assembly.</text>
</comment>
<comment type="similarity">
    <text evidence="3 8">Belongs to the NIP7 family.</text>
</comment>
<dbReference type="Gene3D" id="2.30.130.10">
    <property type="entry name" value="PUA domain"/>
    <property type="match status" value="1"/>
</dbReference>
<dbReference type="SUPFAM" id="SSF88802">
    <property type="entry name" value="Pre-PUA domain"/>
    <property type="match status" value="1"/>
</dbReference>
<dbReference type="Proteomes" id="UP000887540">
    <property type="component" value="Unplaced"/>
</dbReference>
<reference evidence="11" key="1">
    <citation type="submission" date="2022-11" db="UniProtKB">
        <authorList>
            <consortium name="WormBaseParasite"/>
        </authorList>
    </citation>
    <scope>IDENTIFICATION</scope>
</reference>
<keyword evidence="5 8" id="KW-0690">Ribosome biogenesis</keyword>
<evidence type="ECO:0000313" key="10">
    <source>
        <dbReference type="Proteomes" id="UP000887540"/>
    </source>
</evidence>
<dbReference type="GO" id="GO:0042255">
    <property type="term" value="P:ribosome assembly"/>
    <property type="evidence" value="ECO:0007669"/>
    <property type="project" value="InterPro"/>
</dbReference>
<dbReference type="PROSITE" id="PS50890">
    <property type="entry name" value="PUA"/>
    <property type="match status" value="1"/>
</dbReference>
<evidence type="ECO:0000313" key="11">
    <source>
        <dbReference type="WBParaSite" id="ACRNAN_Path_698.g2619.t1"/>
    </source>
</evidence>
<dbReference type="InterPro" id="IPR005155">
    <property type="entry name" value="UPF0113_PUA"/>
</dbReference>
<comment type="subcellular location">
    <subcellularLocation>
        <location evidence="2">Nucleus</location>
        <location evidence="2">Nucleolus</location>
    </subcellularLocation>
</comment>
<dbReference type="FunFam" id="3.10.450.220:FF:000001">
    <property type="entry name" value="60S ribosome subunit biogenesis protein NIP7 homolog"/>
    <property type="match status" value="1"/>
</dbReference>
<dbReference type="CDD" id="cd21146">
    <property type="entry name" value="Nip7_N_euk"/>
    <property type="match status" value="1"/>
</dbReference>
<evidence type="ECO:0000256" key="4">
    <source>
        <dbReference type="ARBA" id="ARBA00018162"/>
    </source>
</evidence>
<dbReference type="SMART" id="SM00359">
    <property type="entry name" value="PUA"/>
    <property type="match status" value="1"/>
</dbReference>
<dbReference type="PIRSF" id="PIRSF017190">
    <property type="entry name" value="Rbsml_synth_fac_NIP7"/>
    <property type="match status" value="1"/>
</dbReference>
<organism evidence="10 11">
    <name type="scientific">Acrobeloides nanus</name>
    <dbReference type="NCBI Taxonomy" id="290746"/>
    <lineage>
        <taxon>Eukaryota</taxon>
        <taxon>Metazoa</taxon>
        <taxon>Ecdysozoa</taxon>
        <taxon>Nematoda</taxon>
        <taxon>Chromadorea</taxon>
        <taxon>Rhabditida</taxon>
        <taxon>Tylenchina</taxon>
        <taxon>Cephalobomorpha</taxon>
        <taxon>Cephaloboidea</taxon>
        <taxon>Cephalobidae</taxon>
        <taxon>Acrobeloides</taxon>
    </lineage>
</organism>
<proteinExistence type="inferred from homology"/>
<dbReference type="Pfam" id="PF17833">
    <property type="entry name" value="pre-PUA_NIP7"/>
    <property type="match status" value="1"/>
</dbReference>
<keyword evidence="10" id="KW-1185">Reference proteome</keyword>
<evidence type="ECO:0000259" key="9">
    <source>
        <dbReference type="SMART" id="SM00359"/>
    </source>
</evidence>
<dbReference type="GO" id="GO:0005730">
    <property type="term" value="C:nucleolus"/>
    <property type="evidence" value="ECO:0007669"/>
    <property type="project" value="UniProtKB-SubCell"/>
</dbReference>
<dbReference type="Pfam" id="PF03657">
    <property type="entry name" value="UPF0113"/>
    <property type="match status" value="1"/>
</dbReference>
<dbReference type="SUPFAM" id="SSF88697">
    <property type="entry name" value="PUA domain-like"/>
    <property type="match status" value="1"/>
</dbReference>
<evidence type="ECO:0000256" key="3">
    <source>
        <dbReference type="ARBA" id="ARBA00009895"/>
    </source>
</evidence>
<sequence>MCSYAIKMRPLTDQETELFFKKLSKYIGDNIRHLLDREDGQYCFRLHLDRVYYCSEKLMKAAACISRKQLLSFGTCLGKFTKSGKFYLNITALDYLAPYAKWRVWLKPNAEQQFLYGNNIVKSGVGRMTEGTETNAGVVIYNMSDMPLGFGVAAKSTTDCRRADPTALVVLHQADLGQYIRAEDALT</sequence>
<accession>A0A914CAJ9</accession>
<dbReference type="InterPro" id="IPR040598">
    <property type="entry name" value="NIP7_N"/>
</dbReference>
<dbReference type="WBParaSite" id="ACRNAN_Path_698.g2619.t1">
    <property type="protein sequence ID" value="ACRNAN_Path_698.g2619.t1"/>
    <property type="gene ID" value="ACRNAN_Path_698.g2619"/>
</dbReference>
<comment type="subunit">
    <text evidence="8">Interacts with pre-ribosome complex.</text>
</comment>
<protein>
    <recommendedName>
        <fullName evidence="4 8">60S ribosome subunit biogenesis protein NIP7 homolog</fullName>
    </recommendedName>
</protein>
<dbReference type="AlphaFoldDB" id="A0A914CAJ9"/>
<name>A0A914CAJ9_9BILA</name>
<evidence type="ECO:0000256" key="2">
    <source>
        <dbReference type="ARBA" id="ARBA00004604"/>
    </source>
</evidence>
<dbReference type="InterPro" id="IPR015947">
    <property type="entry name" value="PUA-like_sf"/>
</dbReference>